<dbReference type="InterPro" id="IPR022536">
    <property type="entry name" value="EspC"/>
</dbReference>
<protein>
    <submittedName>
        <fullName evidence="2">Uncharacterized protein YukE</fullName>
    </submittedName>
</protein>
<name>A0A839DVQ9_9PSEU</name>
<comment type="caution">
    <text evidence="2">The sequence shown here is derived from an EMBL/GenBank/DDBJ whole genome shotgun (WGS) entry which is preliminary data.</text>
</comment>
<evidence type="ECO:0000313" key="2">
    <source>
        <dbReference type="EMBL" id="MBA8825123.1"/>
    </source>
</evidence>
<dbReference type="Gene3D" id="1.10.287.1060">
    <property type="entry name" value="ESAT-6-like"/>
    <property type="match status" value="1"/>
</dbReference>
<dbReference type="SUPFAM" id="SSF140453">
    <property type="entry name" value="EsxAB dimer-like"/>
    <property type="match status" value="1"/>
</dbReference>
<gene>
    <name evidence="2" type="ORF">FHX42_002474</name>
</gene>
<accession>A0A839DVQ9</accession>
<feature type="region of interest" description="Disordered" evidence="1">
    <location>
        <begin position="541"/>
        <end position="563"/>
    </location>
</feature>
<dbReference type="EMBL" id="JACGWZ010000003">
    <property type="protein sequence ID" value="MBA8825123.1"/>
    <property type="molecule type" value="Genomic_DNA"/>
</dbReference>
<dbReference type="Pfam" id="PF10824">
    <property type="entry name" value="T7SS_ESX_EspC"/>
    <property type="match status" value="1"/>
</dbReference>
<dbReference type="RefSeq" id="WP_182544356.1">
    <property type="nucleotide sequence ID" value="NZ_JACGWZ010000003.1"/>
</dbReference>
<proteinExistence type="predicted"/>
<dbReference type="GO" id="GO:0009306">
    <property type="term" value="P:protein secretion"/>
    <property type="evidence" value="ECO:0007669"/>
    <property type="project" value="InterPro"/>
</dbReference>
<evidence type="ECO:0000256" key="1">
    <source>
        <dbReference type="SAM" id="MobiDB-lite"/>
    </source>
</evidence>
<keyword evidence="3" id="KW-1185">Reference proteome</keyword>
<organism evidence="2 3">
    <name type="scientific">Halosaccharopolyspora lacisalsi</name>
    <dbReference type="NCBI Taxonomy" id="1000566"/>
    <lineage>
        <taxon>Bacteria</taxon>
        <taxon>Bacillati</taxon>
        <taxon>Actinomycetota</taxon>
        <taxon>Actinomycetes</taxon>
        <taxon>Pseudonocardiales</taxon>
        <taxon>Pseudonocardiaceae</taxon>
        <taxon>Halosaccharopolyspora</taxon>
    </lineage>
</organism>
<dbReference type="Proteomes" id="UP000569329">
    <property type="component" value="Unassembled WGS sequence"/>
</dbReference>
<dbReference type="AlphaFoldDB" id="A0A839DVQ9"/>
<sequence length="563" mass="60228">MTARIGVATQALHAHSKGSREASDHLAQLADLLEQARVSDDCFGPIGELMAYSYFNSLEECQGTAKKAGQFMDHMARNVTRCAENYTGTDQEQSANLSKIDVSAMRVPGSGPGTLGDVNGAGGPPGGFWEQTAGYGSSWASTSQGLSKASSPPDIAIATVNARMEQLNTITSPGQAFIDNGLGFLVSLAISPLVELVLEPAIGDPEQMRSTGKGWEEVAQWVEKMGEHETDRAEATAPVWEGRAGDAFRAQMHEFTGGATALANDVRGLKEALDTAADVFDAFVEMCVDIIQEFVMGLIIEWLAALAASWITAGASVGAASGLTAAQTAITSTRLGTKVANLLHKLKPLITKLEDLLQAMRKGPLSKVCDKMNELRNGNVAQQWVARQVDANPLVKMATRGENVNLRKAERVYEETRQAAERGEKTADDVATAQRHVDAARDANKYESTTANRYAEQSVTDSEGTVRAERDSNGNLKASWSGEIKPEHEKATGEKATATNAVQAGLNAVGLNGEHRWQDAVINQSTQAVVNEGGEQLIKQSYDESTEASDQDQQAAQERGFSI</sequence>
<evidence type="ECO:0000313" key="3">
    <source>
        <dbReference type="Proteomes" id="UP000569329"/>
    </source>
</evidence>
<feature type="region of interest" description="Disordered" evidence="1">
    <location>
        <begin position="439"/>
        <end position="491"/>
    </location>
</feature>
<feature type="compositionally biased region" description="Polar residues" evidence="1">
    <location>
        <begin position="446"/>
        <end position="463"/>
    </location>
</feature>
<dbReference type="InterPro" id="IPR036689">
    <property type="entry name" value="ESAT-6-like_sf"/>
</dbReference>
<reference evidence="2 3" key="1">
    <citation type="submission" date="2020-07" db="EMBL/GenBank/DDBJ databases">
        <title>Sequencing the genomes of 1000 actinobacteria strains.</title>
        <authorList>
            <person name="Klenk H.-P."/>
        </authorList>
    </citation>
    <scope>NUCLEOTIDE SEQUENCE [LARGE SCALE GENOMIC DNA]</scope>
    <source>
        <strain evidence="2 3">DSM 45975</strain>
    </source>
</reference>